<feature type="binding site" evidence="10">
    <location>
        <position position="328"/>
    </location>
    <ligand>
        <name>ATP</name>
        <dbReference type="ChEBI" id="CHEBI:30616"/>
    </ligand>
</feature>
<feature type="binding site" evidence="10">
    <location>
        <position position="365"/>
    </location>
    <ligand>
        <name>substrate</name>
    </ligand>
</feature>
<dbReference type="NCBIfam" id="TIGR00224">
    <property type="entry name" value="pckA"/>
    <property type="match status" value="1"/>
</dbReference>
<dbReference type="InterPro" id="IPR008210">
    <property type="entry name" value="PEP_carboxykinase_N"/>
</dbReference>
<dbReference type="STRING" id="671072.PL9214480012"/>
<dbReference type="FunFam" id="2.170.8.10:FF:000001">
    <property type="entry name" value="Phosphoenolpyruvate carboxykinase (ATP)"/>
    <property type="match status" value="1"/>
</dbReference>
<feature type="binding site" evidence="10">
    <location>
        <begin position="485"/>
        <end position="486"/>
    </location>
    <ligand>
        <name>ATP</name>
        <dbReference type="ChEBI" id="CHEBI:30616"/>
    </ligand>
</feature>
<evidence type="ECO:0000256" key="5">
    <source>
        <dbReference type="ARBA" id="ARBA00022741"/>
    </source>
</evidence>
<dbReference type="CDD" id="cd00484">
    <property type="entry name" value="PEPCK_ATP"/>
    <property type="match status" value="1"/>
</dbReference>
<dbReference type="UniPathway" id="UPA00138"/>
<dbReference type="EMBL" id="CZDF01000153">
    <property type="protein sequence ID" value="CUR32404.1"/>
    <property type="molecule type" value="Genomic_DNA"/>
</dbReference>
<dbReference type="PANTHER" id="PTHR30031:SF0">
    <property type="entry name" value="PHOSPHOENOLPYRUVATE CARBOXYKINASE (ATP)"/>
    <property type="match status" value="1"/>
</dbReference>
<keyword evidence="6 10" id="KW-0210">Decarboxylase</keyword>
<feature type="binding site" evidence="10">
    <location>
        <position position="244"/>
    </location>
    <ligand>
        <name>Mn(2+)</name>
        <dbReference type="ChEBI" id="CHEBI:29035"/>
    </ligand>
</feature>
<reference evidence="12" key="1">
    <citation type="submission" date="2015-10" db="EMBL/GenBank/DDBJ databases">
        <authorList>
            <person name="Regsiter A."/>
            <person name="william w."/>
        </authorList>
    </citation>
    <scope>NUCLEOTIDE SEQUENCE [LARGE SCALE GENOMIC DNA]</scope>
</reference>
<keyword evidence="5 10" id="KW-0547">Nucleotide-binding</keyword>
<keyword evidence="4 10" id="KW-0312">Gluconeogenesis</keyword>
<name>A0A1J1LKF5_9CYAN</name>
<keyword evidence="7 10" id="KW-0067">ATP-binding</keyword>
<evidence type="ECO:0000256" key="7">
    <source>
        <dbReference type="ARBA" id="ARBA00022840"/>
    </source>
</evidence>
<dbReference type="GO" id="GO:0016301">
    <property type="term" value="F:kinase activity"/>
    <property type="evidence" value="ECO:0007669"/>
    <property type="project" value="UniProtKB-KW"/>
</dbReference>
<dbReference type="OrthoDB" id="9806325at2"/>
<dbReference type="HAMAP" id="MF_00453">
    <property type="entry name" value="PEPCK_ATP"/>
    <property type="match status" value="1"/>
</dbReference>
<feature type="binding site" evidence="10">
    <location>
        <position position="238"/>
    </location>
    <ligand>
        <name>substrate</name>
    </ligand>
</feature>
<feature type="binding site" evidence="10">
    <location>
        <position position="263"/>
    </location>
    <ligand>
        <name>ATP</name>
        <dbReference type="ChEBI" id="CHEBI:30616"/>
    </ligand>
</feature>
<feature type="binding site" evidence="10">
    <location>
        <position position="300"/>
    </location>
    <ligand>
        <name>Mn(2+)</name>
        <dbReference type="ChEBI" id="CHEBI:29035"/>
    </ligand>
</feature>
<dbReference type="InterPro" id="IPR001272">
    <property type="entry name" value="PEP_carboxykinase_ATP"/>
</dbReference>
<keyword evidence="11" id="KW-0670">Pyruvate</keyword>
<dbReference type="PANTHER" id="PTHR30031">
    <property type="entry name" value="PHOSPHOENOLPYRUVATE CARBOXYKINASE ATP"/>
    <property type="match status" value="1"/>
</dbReference>
<feature type="binding site" evidence="10">
    <location>
        <position position="244"/>
    </location>
    <ligand>
        <name>substrate</name>
    </ligand>
</feature>
<evidence type="ECO:0000256" key="4">
    <source>
        <dbReference type="ARBA" id="ARBA00022432"/>
    </source>
</evidence>
<dbReference type="InterPro" id="IPR015994">
    <property type="entry name" value="PEPCK_ATP_CS"/>
</dbReference>
<evidence type="ECO:0000256" key="3">
    <source>
        <dbReference type="ARBA" id="ARBA00012363"/>
    </source>
</evidence>
<keyword evidence="10" id="KW-0963">Cytoplasm</keyword>
<dbReference type="NCBIfam" id="NF006821">
    <property type="entry name" value="PRK09344.1-3"/>
    <property type="match status" value="1"/>
</dbReference>
<keyword evidence="8 10" id="KW-0456">Lyase</keyword>
<evidence type="ECO:0000313" key="11">
    <source>
        <dbReference type="EMBL" id="CUR32404.1"/>
    </source>
</evidence>
<dbReference type="InterPro" id="IPR013035">
    <property type="entry name" value="PEP_carboxykinase_C"/>
</dbReference>
<feature type="binding site" evidence="10">
    <location>
        <position position="365"/>
    </location>
    <ligand>
        <name>ATP</name>
        <dbReference type="ChEBI" id="CHEBI:30616"/>
    </ligand>
</feature>
<dbReference type="SUPFAM" id="SSF68923">
    <property type="entry name" value="PEP carboxykinase N-terminal domain"/>
    <property type="match status" value="1"/>
</dbReference>
<keyword evidence="11" id="KW-0418">Kinase</keyword>
<dbReference type="Proteomes" id="UP000184315">
    <property type="component" value="Unassembled WGS sequence"/>
</dbReference>
<dbReference type="PIRSF" id="PIRSF006294">
    <property type="entry name" value="PEP_crbxkin"/>
    <property type="match status" value="1"/>
</dbReference>
<comment type="pathway">
    <text evidence="1 10">Carbohydrate biosynthesis; gluconeogenesis.</text>
</comment>
<protein>
    <recommendedName>
        <fullName evidence="3 10">Phosphoenolpyruvate carboxykinase (ATP)</fullName>
        <shortName evidence="10">PCK</shortName>
        <shortName evidence="10">PEP carboxykinase</shortName>
        <shortName evidence="10">PEPCK</shortName>
        <ecNumber evidence="3 10">4.1.1.49</ecNumber>
    </recommendedName>
</protein>
<dbReference type="PROSITE" id="PS00532">
    <property type="entry name" value="PEPCK_ATP"/>
    <property type="match status" value="1"/>
</dbReference>
<organism evidence="11 12">
    <name type="scientific">Planktothrix tepida PCC 9214</name>
    <dbReference type="NCBI Taxonomy" id="671072"/>
    <lineage>
        <taxon>Bacteria</taxon>
        <taxon>Bacillati</taxon>
        <taxon>Cyanobacteriota</taxon>
        <taxon>Cyanophyceae</taxon>
        <taxon>Oscillatoriophycideae</taxon>
        <taxon>Oscillatoriales</taxon>
        <taxon>Microcoleaceae</taxon>
        <taxon>Planktothrix</taxon>
    </lineage>
</organism>
<dbReference type="RefSeq" id="WP_072719153.1">
    <property type="nucleotide sequence ID" value="NZ_LN889800.1"/>
</dbReference>
<evidence type="ECO:0000256" key="1">
    <source>
        <dbReference type="ARBA" id="ARBA00004742"/>
    </source>
</evidence>
<comment type="cofactor">
    <cofactor evidence="10">
        <name>Mn(2+)</name>
        <dbReference type="ChEBI" id="CHEBI:29035"/>
    </cofactor>
    <text evidence="10">Binds 1 Mn(2+) ion per subunit.</text>
</comment>
<sequence length="575" mass="64106">METTNTVNHNVYQDVSSSTLINNRLAEQEGAFPTNNTTKKYSEHPNLLELPHYGLEELGLRNLGHVYRNLPIPTLVEHSIARAEGILAANGSLCVKTGKYTGRSPHDKFIVDEPESRDEIHWSKMNVPIPEFNFDRLYRRVRSYVQGRDLYIFDGYVGADPHYQYGVRVITERASQSLFAQQLFIRPTAEQLKTHHTDFTVIAVPGLHADPEDDGINSEAFIVLNLSKKMVIIGGSKYAGEIKKSVFSLMNYFMTKADVLPMHCAANMDADGHTALFFGLSGTGKTTLSADPERYLIGDDEHGWSDHGVFNFEGGCYAKTIKLRREQEPQIWDAIRFGSLMENVVLDHDTRVPDYDDGSLTENTRVAYPIEYIPNAVIPGIGRHPKTIIFLTADAFGVLPPIAKLTKEQAMYHFMSGYTSKVAGTERGIKDPEATFSAGFGKCFLPLAASVYAKLLGKRLEEHPETNVYLVNTGWSGGAYGVGQRVPISYTRAMVSAAVNGTLDNAKFYPHPIFKVLVPENIPGIPSEILDPVQTWKNPQAYQKQAKQLAQLFVDNFKKFEGVPESVLEAQPNLN</sequence>
<feature type="binding site" evidence="10">
    <location>
        <position position="263"/>
    </location>
    <ligand>
        <name>Mn(2+)</name>
        <dbReference type="ChEBI" id="CHEBI:29035"/>
    </ligand>
</feature>
<evidence type="ECO:0000256" key="2">
    <source>
        <dbReference type="ARBA" id="ARBA00006052"/>
    </source>
</evidence>
<comment type="subcellular location">
    <subcellularLocation>
        <location evidence="10">Cytoplasm</location>
    </subcellularLocation>
</comment>
<proteinExistence type="inferred from homology"/>
<dbReference type="Gene3D" id="3.40.449.10">
    <property type="entry name" value="Phosphoenolpyruvate Carboxykinase, domain 1"/>
    <property type="match status" value="1"/>
</dbReference>
<feature type="binding site" evidence="10">
    <location>
        <position position="103"/>
    </location>
    <ligand>
        <name>substrate</name>
    </ligand>
</feature>
<feature type="binding site" evidence="10">
    <location>
        <position position="244"/>
    </location>
    <ligand>
        <name>ATP</name>
        <dbReference type="ChEBI" id="CHEBI:30616"/>
    </ligand>
</feature>
<dbReference type="EC" id="4.1.1.49" evidence="3 10"/>
<dbReference type="GO" id="GO:0004612">
    <property type="term" value="F:phosphoenolpyruvate carboxykinase (ATP) activity"/>
    <property type="evidence" value="ECO:0007669"/>
    <property type="project" value="UniProtKB-UniRule"/>
</dbReference>
<comment type="catalytic activity">
    <reaction evidence="9 10">
        <text>oxaloacetate + ATP = phosphoenolpyruvate + ADP + CO2</text>
        <dbReference type="Rhea" id="RHEA:18617"/>
        <dbReference type="ChEBI" id="CHEBI:16452"/>
        <dbReference type="ChEBI" id="CHEBI:16526"/>
        <dbReference type="ChEBI" id="CHEBI:30616"/>
        <dbReference type="ChEBI" id="CHEBI:58702"/>
        <dbReference type="ChEBI" id="CHEBI:456216"/>
        <dbReference type="EC" id="4.1.1.49"/>
    </reaction>
</comment>
<dbReference type="SUPFAM" id="SSF53795">
    <property type="entry name" value="PEP carboxykinase-like"/>
    <property type="match status" value="1"/>
</dbReference>
<evidence type="ECO:0000256" key="6">
    <source>
        <dbReference type="ARBA" id="ARBA00022793"/>
    </source>
</evidence>
<dbReference type="NCBIfam" id="NF006820">
    <property type="entry name" value="PRK09344.1-2"/>
    <property type="match status" value="1"/>
</dbReference>
<evidence type="ECO:0000256" key="8">
    <source>
        <dbReference type="ARBA" id="ARBA00023239"/>
    </source>
</evidence>
<keyword evidence="10" id="KW-0479">Metal-binding</keyword>
<dbReference type="Gene3D" id="2.170.8.10">
    <property type="entry name" value="Phosphoenolpyruvate Carboxykinase, domain 2"/>
    <property type="match status" value="1"/>
</dbReference>
<evidence type="ECO:0000256" key="9">
    <source>
        <dbReference type="ARBA" id="ARBA00047371"/>
    </source>
</evidence>
<evidence type="ECO:0000313" key="12">
    <source>
        <dbReference type="Proteomes" id="UP000184315"/>
    </source>
</evidence>
<feature type="binding site" evidence="10">
    <location>
        <begin position="279"/>
        <end position="287"/>
    </location>
    <ligand>
        <name>ATP</name>
        <dbReference type="ChEBI" id="CHEBI:30616"/>
    </ligand>
</feature>
<dbReference type="GO" id="GO:0006094">
    <property type="term" value="P:gluconeogenesis"/>
    <property type="evidence" value="ECO:0007669"/>
    <property type="project" value="UniProtKB-UniRule"/>
</dbReference>
<accession>A0A1J1LKF5</accession>
<dbReference type="GO" id="GO:0005829">
    <property type="term" value="C:cytosol"/>
    <property type="evidence" value="ECO:0007669"/>
    <property type="project" value="TreeGrafter"/>
</dbReference>
<gene>
    <name evidence="10 11" type="primary">pckA</name>
    <name evidence="11" type="ORF">PL9214480012</name>
</gene>
<evidence type="ECO:0000256" key="10">
    <source>
        <dbReference type="HAMAP-Rule" id="MF_00453"/>
    </source>
</evidence>
<dbReference type="Pfam" id="PF01293">
    <property type="entry name" value="PEPCK_ATP"/>
    <property type="match status" value="1"/>
</dbReference>
<dbReference type="Gene3D" id="3.90.228.20">
    <property type="match status" value="1"/>
</dbReference>
<comment type="function">
    <text evidence="10">Involved in the gluconeogenesis. Catalyzes the conversion of oxaloacetate (OAA) to phosphoenolpyruvate (PEP) through direct phosphoryl transfer between the nucleoside triphosphate and OAA.</text>
</comment>
<dbReference type="GO" id="GO:0005524">
    <property type="term" value="F:ATP binding"/>
    <property type="evidence" value="ECO:0007669"/>
    <property type="project" value="UniProtKB-UniRule"/>
</dbReference>
<keyword evidence="12" id="KW-1185">Reference proteome</keyword>
<keyword evidence="10" id="KW-0464">Manganese</keyword>
<dbReference type="AlphaFoldDB" id="A0A1J1LKF5"/>
<feature type="binding site" evidence="10">
    <location>
        <position position="491"/>
    </location>
    <ligand>
        <name>ATP</name>
        <dbReference type="ChEBI" id="CHEBI:30616"/>
    </ligand>
</feature>
<keyword evidence="11" id="KW-0808">Transferase</keyword>
<comment type="similarity">
    <text evidence="2 10">Belongs to the phosphoenolpyruvate carboxykinase (ATP) family.</text>
</comment>
<dbReference type="GO" id="GO:0046872">
    <property type="term" value="F:metal ion binding"/>
    <property type="evidence" value="ECO:0007669"/>
    <property type="project" value="UniProtKB-KW"/>
</dbReference>